<evidence type="ECO:0000313" key="2">
    <source>
        <dbReference type="Proteomes" id="UP000290365"/>
    </source>
</evidence>
<dbReference type="AlphaFoldDB" id="A0A4P6JJX7"/>
<dbReference type="KEGG" id="kbs:EPA93_05240"/>
<reference evidence="1 2" key="1">
    <citation type="submission" date="2019-01" db="EMBL/GenBank/DDBJ databases">
        <title>Ktedonosporobacter rubrisoli SCAWS-G2.</title>
        <authorList>
            <person name="Huang Y."/>
            <person name="Yan B."/>
        </authorList>
    </citation>
    <scope>NUCLEOTIDE SEQUENCE [LARGE SCALE GENOMIC DNA]</scope>
    <source>
        <strain evidence="1 2">SCAWS-G2</strain>
    </source>
</reference>
<dbReference type="GO" id="GO:0005179">
    <property type="term" value="F:hormone activity"/>
    <property type="evidence" value="ECO:0007669"/>
    <property type="project" value="InterPro"/>
</dbReference>
<dbReference type="Proteomes" id="UP000290365">
    <property type="component" value="Chromosome"/>
</dbReference>
<name>A0A4P6JJX7_KTERU</name>
<organism evidence="1 2">
    <name type="scientific">Ktedonosporobacter rubrisoli</name>
    <dbReference type="NCBI Taxonomy" id="2509675"/>
    <lineage>
        <taxon>Bacteria</taxon>
        <taxon>Bacillati</taxon>
        <taxon>Chloroflexota</taxon>
        <taxon>Ktedonobacteria</taxon>
        <taxon>Ktedonobacterales</taxon>
        <taxon>Ktedonosporobacteraceae</taxon>
        <taxon>Ktedonosporobacter</taxon>
    </lineage>
</organism>
<keyword evidence="2" id="KW-1185">Reference proteome</keyword>
<accession>A0A4P6JJX7</accession>
<gene>
    <name evidence="1" type="ORF">EPA93_05240</name>
</gene>
<dbReference type="PROSITE" id="PS00261">
    <property type="entry name" value="GLYCO_HORMONE_BETA_1"/>
    <property type="match status" value="1"/>
</dbReference>
<protein>
    <submittedName>
        <fullName evidence="1">Uncharacterized protein</fullName>
    </submittedName>
</protein>
<dbReference type="EMBL" id="CP035758">
    <property type="protein sequence ID" value="QBD75438.1"/>
    <property type="molecule type" value="Genomic_DNA"/>
</dbReference>
<sequence length="76" mass="8205">MSHEAVLDMPIIEKLINTDEFELDVRVNVPSEAPHIVASGSDCTVCETCYDSCMGYCETNGCGSAGNPCVAPMNYR</sequence>
<evidence type="ECO:0000313" key="1">
    <source>
        <dbReference type="EMBL" id="QBD75438.1"/>
    </source>
</evidence>
<proteinExistence type="predicted"/>
<dbReference type="RefSeq" id="WP_129886036.1">
    <property type="nucleotide sequence ID" value="NZ_CP035758.1"/>
</dbReference>
<dbReference type="GO" id="GO:0005576">
    <property type="term" value="C:extracellular region"/>
    <property type="evidence" value="ECO:0007669"/>
    <property type="project" value="InterPro"/>
</dbReference>
<dbReference type="InterPro" id="IPR018245">
    <property type="entry name" value="Gonadotropin_bsu_CS"/>
</dbReference>